<name>A0A8H7ECN6_9PLEO</name>
<reference evidence="2" key="2">
    <citation type="submission" date="2020-08" db="EMBL/GenBank/DDBJ databases">
        <title>Draft Genome Sequence of Cumin Blight Pathogen Alternaria burnsii.</title>
        <authorList>
            <person name="Feng Z."/>
        </authorList>
    </citation>
    <scope>NUCLEOTIDE SEQUENCE</scope>
    <source>
        <strain evidence="2">CBS107.38</strain>
    </source>
</reference>
<feature type="region of interest" description="Disordered" evidence="1">
    <location>
        <begin position="79"/>
        <end position="127"/>
    </location>
</feature>
<feature type="compositionally biased region" description="Basic and acidic residues" evidence="1">
    <location>
        <begin position="86"/>
        <end position="98"/>
    </location>
</feature>
<dbReference type="Proteomes" id="UP000596902">
    <property type="component" value="Unassembled WGS sequence"/>
</dbReference>
<protein>
    <submittedName>
        <fullName evidence="2">Uncharacterized protein</fullName>
    </submittedName>
</protein>
<gene>
    <name evidence="2" type="ORF">GT037_007590</name>
</gene>
<keyword evidence="3" id="KW-1185">Reference proteome</keyword>
<proteinExistence type="predicted"/>
<dbReference type="GeneID" id="62205815"/>
<organism evidence="2 3">
    <name type="scientific">Alternaria burnsii</name>
    <dbReference type="NCBI Taxonomy" id="1187904"/>
    <lineage>
        <taxon>Eukaryota</taxon>
        <taxon>Fungi</taxon>
        <taxon>Dikarya</taxon>
        <taxon>Ascomycota</taxon>
        <taxon>Pezizomycotina</taxon>
        <taxon>Dothideomycetes</taxon>
        <taxon>Pleosporomycetidae</taxon>
        <taxon>Pleosporales</taxon>
        <taxon>Pleosporineae</taxon>
        <taxon>Pleosporaceae</taxon>
        <taxon>Alternaria</taxon>
        <taxon>Alternaria sect. Alternaria</taxon>
    </lineage>
</organism>
<comment type="caution">
    <text evidence="2">The sequence shown here is derived from an EMBL/GenBank/DDBJ whole genome shotgun (WGS) entry which is preliminary data.</text>
</comment>
<evidence type="ECO:0000313" key="2">
    <source>
        <dbReference type="EMBL" id="KAF7674830.1"/>
    </source>
</evidence>
<reference evidence="2" key="1">
    <citation type="submission" date="2020-01" db="EMBL/GenBank/DDBJ databases">
        <authorList>
            <person name="Feng Z.H.Z."/>
        </authorList>
    </citation>
    <scope>NUCLEOTIDE SEQUENCE</scope>
    <source>
        <strain evidence="2">CBS107.38</strain>
    </source>
</reference>
<evidence type="ECO:0000313" key="3">
    <source>
        <dbReference type="Proteomes" id="UP000596902"/>
    </source>
</evidence>
<dbReference type="AlphaFoldDB" id="A0A8H7ECN6"/>
<evidence type="ECO:0000256" key="1">
    <source>
        <dbReference type="SAM" id="MobiDB-lite"/>
    </source>
</evidence>
<feature type="compositionally biased region" description="Basic and acidic residues" evidence="1">
    <location>
        <begin position="114"/>
        <end position="127"/>
    </location>
</feature>
<dbReference type="RefSeq" id="XP_038785125.1">
    <property type="nucleotide sequence ID" value="XM_038932637.1"/>
</dbReference>
<sequence length="127" mass="14441">MPAFLHDTSAFKAWEVEPMCGIQRRNFARLVRAWGACHRQLLLLNLCERTAFFVTHDLAMNEAFLDVLHGSELHECALKGRPSPASHDEVRTEDERGCGRRNPAQPGASITDQSSKERDLKRLDDLR</sequence>
<accession>A0A8H7ECN6</accession>
<dbReference type="EMBL" id="JAAABM010000010">
    <property type="protein sequence ID" value="KAF7674830.1"/>
    <property type="molecule type" value="Genomic_DNA"/>
</dbReference>